<proteinExistence type="predicted"/>
<evidence type="ECO:0000313" key="3">
    <source>
        <dbReference type="Proteomes" id="UP000807306"/>
    </source>
</evidence>
<dbReference type="OrthoDB" id="2596754at2759"/>
<organism evidence="2 3">
    <name type="scientific">Crepidotus variabilis</name>
    <dbReference type="NCBI Taxonomy" id="179855"/>
    <lineage>
        <taxon>Eukaryota</taxon>
        <taxon>Fungi</taxon>
        <taxon>Dikarya</taxon>
        <taxon>Basidiomycota</taxon>
        <taxon>Agaricomycotina</taxon>
        <taxon>Agaricomycetes</taxon>
        <taxon>Agaricomycetidae</taxon>
        <taxon>Agaricales</taxon>
        <taxon>Agaricineae</taxon>
        <taxon>Crepidotaceae</taxon>
        <taxon>Crepidotus</taxon>
    </lineage>
</organism>
<dbReference type="AlphaFoldDB" id="A0A9P6JPY1"/>
<sequence length="418" mass="45361">MSYNLSPTKYARQRPPLEETELVSQLNQLLTSLHIPIPLISPTDLTPGLLVAILEALMDMRIPVIEPGNSTAPSKIQSVKIFLGILETDFLRMDVGLSHIDPRRLAEGEVGEMVFIAELLCWIGRRKKLIRKNGRKRGSKVFSHLLSPLEIINTPLSQSFVLNPAGHSVQSFGHVPAPTHRHGGFGDSSSTSPKTPPSRFEIAGTYNSSFDSPTSSKLDDLSILRSPQEPNIEGTTDISMDGTVLSSVSNILGVLPSFSQSLPTPPQTSPDPLLCIHQVPSPYPPSLLFSRSQLPSPTPPSTPPPQSLDGSACPEHVLSRSCSCDLTTSPVRSPPIRYSGFIGQVDEESEIADFELSQSLSSFSALSTPTPKPSSLSSRTAHTATAVREEYARTLELLNERAKLLSQLAELKNSEQYG</sequence>
<feature type="region of interest" description="Disordered" evidence="1">
    <location>
        <begin position="174"/>
        <end position="219"/>
    </location>
</feature>
<comment type="caution">
    <text evidence="2">The sequence shown here is derived from an EMBL/GenBank/DDBJ whole genome shotgun (WGS) entry which is preliminary data.</text>
</comment>
<evidence type="ECO:0008006" key="4">
    <source>
        <dbReference type="Google" id="ProtNLM"/>
    </source>
</evidence>
<protein>
    <recommendedName>
        <fullName evidence="4">DUF5745 domain-containing protein</fullName>
    </recommendedName>
</protein>
<dbReference type="Proteomes" id="UP000807306">
    <property type="component" value="Unassembled WGS sequence"/>
</dbReference>
<feature type="compositionally biased region" description="Polar residues" evidence="1">
    <location>
        <begin position="205"/>
        <end position="216"/>
    </location>
</feature>
<keyword evidence="3" id="KW-1185">Reference proteome</keyword>
<feature type="region of interest" description="Disordered" evidence="1">
    <location>
        <begin position="286"/>
        <end position="313"/>
    </location>
</feature>
<reference evidence="2" key="1">
    <citation type="submission" date="2020-11" db="EMBL/GenBank/DDBJ databases">
        <authorList>
            <consortium name="DOE Joint Genome Institute"/>
            <person name="Ahrendt S."/>
            <person name="Riley R."/>
            <person name="Andreopoulos W."/>
            <person name="Labutti K."/>
            <person name="Pangilinan J."/>
            <person name="Ruiz-Duenas F.J."/>
            <person name="Barrasa J.M."/>
            <person name="Sanchez-Garcia M."/>
            <person name="Camarero S."/>
            <person name="Miyauchi S."/>
            <person name="Serrano A."/>
            <person name="Linde D."/>
            <person name="Babiker R."/>
            <person name="Drula E."/>
            <person name="Ayuso-Fernandez I."/>
            <person name="Pacheco R."/>
            <person name="Padilla G."/>
            <person name="Ferreira P."/>
            <person name="Barriuso J."/>
            <person name="Kellner H."/>
            <person name="Castanera R."/>
            <person name="Alfaro M."/>
            <person name="Ramirez L."/>
            <person name="Pisabarro A.G."/>
            <person name="Kuo A."/>
            <person name="Tritt A."/>
            <person name="Lipzen A."/>
            <person name="He G."/>
            <person name="Yan M."/>
            <person name="Ng V."/>
            <person name="Cullen D."/>
            <person name="Martin F."/>
            <person name="Rosso M.-N."/>
            <person name="Henrissat B."/>
            <person name="Hibbett D."/>
            <person name="Martinez A.T."/>
            <person name="Grigoriev I.V."/>
        </authorList>
    </citation>
    <scope>NUCLEOTIDE SEQUENCE</scope>
    <source>
        <strain evidence="2">CBS 506.95</strain>
    </source>
</reference>
<dbReference type="EMBL" id="MU157856">
    <property type="protein sequence ID" value="KAF9528050.1"/>
    <property type="molecule type" value="Genomic_DNA"/>
</dbReference>
<name>A0A9P6JPY1_9AGAR</name>
<accession>A0A9P6JPY1</accession>
<gene>
    <name evidence="2" type="ORF">CPB83DRAFT_855240</name>
</gene>
<feature type="compositionally biased region" description="Pro residues" evidence="1">
    <location>
        <begin position="296"/>
        <end position="306"/>
    </location>
</feature>
<evidence type="ECO:0000256" key="1">
    <source>
        <dbReference type="SAM" id="MobiDB-lite"/>
    </source>
</evidence>
<evidence type="ECO:0000313" key="2">
    <source>
        <dbReference type="EMBL" id="KAF9528050.1"/>
    </source>
</evidence>